<dbReference type="Proteomes" id="UP000499080">
    <property type="component" value="Unassembled WGS sequence"/>
</dbReference>
<reference evidence="1 3" key="1">
    <citation type="journal article" date="2019" name="Sci. Rep.">
        <title>Orb-weaving spider Araneus ventricosus genome elucidates the spidroin gene catalogue.</title>
        <authorList>
            <person name="Kono N."/>
            <person name="Nakamura H."/>
            <person name="Ohtoshi R."/>
            <person name="Moran D.A.P."/>
            <person name="Shinohara A."/>
            <person name="Yoshida Y."/>
            <person name="Fujiwara M."/>
            <person name="Mori M."/>
            <person name="Tomita M."/>
            <person name="Arakawa K."/>
        </authorList>
    </citation>
    <scope>NUCLEOTIDE SEQUENCE [LARGE SCALE GENOMIC DNA]</scope>
</reference>
<dbReference type="AlphaFoldDB" id="A0A4Y2UVY1"/>
<proteinExistence type="predicted"/>
<dbReference type="EMBL" id="BGPR01040191">
    <property type="protein sequence ID" value="GBO16284.1"/>
    <property type="molecule type" value="Genomic_DNA"/>
</dbReference>
<dbReference type="Gene3D" id="3.30.420.10">
    <property type="entry name" value="Ribonuclease H-like superfamily/Ribonuclease H"/>
    <property type="match status" value="1"/>
</dbReference>
<dbReference type="GO" id="GO:0003676">
    <property type="term" value="F:nucleic acid binding"/>
    <property type="evidence" value="ECO:0007669"/>
    <property type="project" value="InterPro"/>
</dbReference>
<dbReference type="PANTHER" id="PTHR47326:SF1">
    <property type="entry name" value="HTH PSQ-TYPE DOMAIN-CONTAINING PROTEIN"/>
    <property type="match status" value="1"/>
</dbReference>
<name>A0A4Y2UVY1_ARAVE</name>
<dbReference type="InterPro" id="IPR036397">
    <property type="entry name" value="RNaseH_sf"/>
</dbReference>
<evidence type="ECO:0000313" key="3">
    <source>
        <dbReference type="Proteomes" id="UP000499080"/>
    </source>
</evidence>
<evidence type="ECO:0000313" key="2">
    <source>
        <dbReference type="EMBL" id="GBO16371.1"/>
    </source>
</evidence>
<evidence type="ECO:0000313" key="1">
    <source>
        <dbReference type="EMBL" id="GBO16284.1"/>
    </source>
</evidence>
<keyword evidence="3" id="KW-1185">Reference proteome</keyword>
<organism evidence="1 3">
    <name type="scientific">Araneus ventricosus</name>
    <name type="common">Orbweaver spider</name>
    <name type="synonym">Epeira ventricosa</name>
    <dbReference type="NCBI Taxonomy" id="182803"/>
    <lineage>
        <taxon>Eukaryota</taxon>
        <taxon>Metazoa</taxon>
        <taxon>Ecdysozoa</taxon>
        <taxon>Arthropoda</taxon>
        <taxon>Chelicerata</taxon>
        <taxon>Arachnida</taxon>
        <taxon>Araneae</taxon>
        <taxon>Araneomorphae</taxon>
        <taxon>Entelegynae</taxon>
        <taxon>Araneoidea</taxon>
        <taxon>Araneidae</taxon>
        <taxon>Araneus</taxon>
    </lineage>
</organism>
<dbReference type="EMBL" id="BGPR01040269">
    <property type="protein sequence ID" value="GBO16371.1"/>
    <property type="molecule type" value="Genomic_DNA"/>
</dbReference>
<protein>
    <submittedName>
        <fullName evidence="1">Uncharacterized protein</fullName>
    </submittedName>
</protein>
<comment type="caution">
    <text evidence="1">The sequence shown here is derived from an EMBL/GenBank/DDBJ whole genome shotgun (WGS) entry which is preliminary data.</text>
</comment>
<gene>
    <name evidence="2" type="ORF">AVEN_10151_1</name>
    <name evidence="1" type="ORF">AVEN_38304_1</name>
</gene>
<accession>A0A4Y2UVY1</accession>
<sequence length="220" mass="25041">MYVGLLHAKYDVMGQTFSCWCGAKIPTLARPTQEGCKAGRGPAGREPWRTGFIGYNKMIQALPERIIPTFTGIGTMEKFQNSEICTSNYSRSSSYPKCTSWLHYGPATCSVTEQRYRMMLLNLITPQLQQRRCLQPSVPMKDGAPSHIGFCTQQDLRRHSTDKWIFSREFPCRWPSRSSDRTPCVLWLWGHPTSVISKENGDNLPTLKDPTTLKVRQTNC</sequence>
<dbReference type="PANTHER" id="PTHR47326">
    <property type="entry name" value="TRANSPOSABLE ELEMENT TC3 TRANSPOSASE-LIKE PROTEIN"/>
    <property type="match status" value="1"/>
</dbReference>